<name>A0A644WDY4_9ZZZZ</name>
<dbReference type="EMBL" id="VSSQ01000819">
    <property type="protein sequence ID" value="MPM01737.1"/>
    <property type="molecule type" value="Genomic_DNA"/>
</dbReference>
<dbReference type="GO" id="GO:0016829">
    <property type="term" value="F:lyase activity"/>
    <property type="evidence" value="ECO:0007669"/>
    <property type="project" value="InterPro"/>
</dbReference>
<dbReference type="PANTHER" id="PTHR38045">
    <property type="entry name" value="CHROMOSOME 1, WHOLE GENOME SHOTGUN SEQUENCE"/>
    <property type="match status" value="1"/>
</dbReference>
<dbReference type="Gene3D" id="1.50.10.100">
    <property type="entry name" value="Chondroitin AC/alginate lyase"/>
    <property type="match status" value="1"/>
</dbReference>
<feature type="domain" description="Heparinase II/III-like C-terminal" evidence="2">
    <location>
        <begin position="343"/>
        <end position="485"/>
    </location>
</feature>
<evidence type="ECO:0000256" key="1">
    <source>
        <dbReference type="ARBA" id="ARBA00004196"/>
    </source>
</evidence>
<dbReference type="InterPro" id="IPR012480">
    <property type="entry name" value="Hepar_II_III_C"/>
</dbReference>
<proteinExistence type="predicted"/>
<sequence length="576" mass="67300">MVYEYFHKKIPTNKITKPLIEEIKSYVDEILKEEIPQISYKSYMSFYKNGIRREFEDIYFSRRKQLSALGLYLQFKDSEEEEDLEKVVNYFNELLWSISNEFSWCLAAHLKYDEVGFAEEPDKIIDLFSAETAQALSELLIIHEDKIDKSLKDHIKKRINERVVEPFLNNTWTWEKQTHNWNAVCSGCIGIVGLLIADESKQKEIIYKVEKALKYYLLGFGDDGASLEGVGYWTYGFGYYNYYKALKGEIFDENYNKVKTIANFPNIIQISENKFVPFSDVPVNMSVATGLLSYLYKNYNIKVPFVTKISSLDFDQCFRWAHLSRNLWWTTEEVFNKKPSDSVEFLEDAQWMVLRKDKITFAIKGGNNDEPHNHNDLGSFIVAVNGNMVLTDLGAGLYTAGYFGEERYSYDQTRSYWHSVPLINNLEQIVGTEKCEILNKKISSSNVELELDLTYAYPKELINSCIREVMYKKDILSIKDKFKSSNNILINEGFISSIPSKLINEGKIMWEINNDKLILEYNPDTFKYSLEEKKVINHYNQINVIYRSNLISKEDVQSMEEKFNIYISYDKDSTVN</sequence>
<gene>
    <name evidence="3" type="ORF">SDC9_47977</name>
</gene>
<comment type="subcellular location">
    <subcellularLocation>
        <location evidence="1">Cell envelope</location>
    </subcellularLocation>
</comment>
<dbReference type="AlphaFoldDB" id="A0A644WDY4"/>
<dbReference type="Pfam" id="PF07940">
    <property type="entry name" value="Hepar_II_III_C"/>
    <property type="match status" value="1"/>
</dbReference>
<protein>
    <recommendedName>
        <fullName evidence="2">Heparinase II/III-like C-terminal domain-containing protein</fullName>
    </recommendedName>
</protein>
<dbReference type="PANTHER" id="PTHR38045:SF1">
    <property type="entry name" value="HEPARINASE II_III-LIKE PROTEIN"/>
    <property type="match status" value="1"/>
</dbReference>
<evidence type="ECO:0000259" key="2">
    <source>
        <dbReference type="Pfam" id="PF07940"/>
    </source>
</evidence>
<accession>A0A644WDY4</accession>
<dbReference type="InterPro" id="IPR008929">
    <property type="entry name" value="Chondroitin_lyas"/>
</dbReference>
<dbReference type="Gene3D" id="2.70.98.70">
    <property type="match status" value="1"/>
</dbReference>
<dbReference type="SUPFAM" id="SSF48230">
    <property type="entry name" value="Chondroitin AC/alginate lyase"/>
    <property type="match status" value="1"/>
</dbReference>
<reference evidence="3" key="1">
    <citation type="submission" date="2019-08" db="EMBL/GenBank/DDBJ databases">
        <authorList>
            <person name="Kucharzyk K."/>
            <person name="Murdoch R.W."/>
            <person name="Higgins S."/>
            <person name="Loffler F."/>
        </authorList>
    </citation>
    <scope>NUCLEOTIDE SEQUENCE</scope>
</reference>
<comment type="caution">
    <text evidence="3">The sequence shown here is derived from an EMBL/GenBank/DDBJ whole genome shotgun (WGS) entry which is preliminary data.</text>
</comment>
<organism evidence="3">
    <name type="scientific">bioreactor metagenome</name>
    <dbReference type="NCBI Taxonomy" id="1076179"/>
    <lineage>
        <taxon>unclassified sequences</taxon>
        <taxon>metagenomes</taxon>
        <taxon>ecological metagenomes</taxon>
    </lineage>
</organism>
<evidence type="ECO:0000313" key="3">
    <source>
        <dbReference type="EMBL" id="MPM01737.1"/>
    </source>
</evidence>
<dbReference type="GO" id="GO:0030313">
    <property type="term" value="C:cell envelope"/>
    <property type="evidence" value="ECO:0007669"/>
    <property type="project" value="UniProtKB-SubCell"/>
</dbReference>